<dbReference type="PANTHER" id="PTHR33753:SF2">
    <property type="entry name" value="GLYCOSIDE HYDROLASE FAMILY 7 PROTEIN"/>
    <property type="match status" value="1"/>
</dbReference>
<evidence type="ECO:0000256" key="10">
    <source>
        <dbReference type="SAM" id="MobiDB-lite"/>
    </source>
</evidence>
<dbReference type="CDD" id="cd07999">
    <property type="entry name" value="GH7_CBH_EG"/>
    <property type="match status" value="1"/>
</dbReference>
<feature type="signal peptide" evidence="11">
    <location>
        <begin position="1"/>
        <end position="18"/>
    </location>
</feature>
<dbReference type="PRINTS" id="PR00734">
    <property type="entry name" value="GLHYDRLASE7"/>
</dbReference>
<keyword evidence="8 9" id="KW-0624">Polysaccharide degradation</keyword>
<keyword evidence="3 11" id="KW-0732">Signal</keyword>
<evidence type="ECO:0000313" key="12">
    <source>
        <dbReference type="EMBL" id="KAA1111693.1"/>
    </source>
</evidence>
<dbReference type="EMBL" id="VSWC01000016">
    <property type="protein sequence ID" value="KAA1111693.1"/>
    <property type="molecule type" value="Genomic_DNA"/>
</dbReference>
<feature type="chain" id="PRO_5023117869" description="Glucanase" evidence="11">
    <location>
        <begin position="19"/>
        <end position="479"/>
    </location>
</feature>
<evidence type="ECO:0000256" key="7">
    <source>
        <dbReference type="ARBA" id="ARBA00023295"/>
    </source>
</evidence>
<evidence type="ECO:0000256" key="4">
    <source>
        <dbReference type="ARBA" id="ARBA00022801"/>
    </source>
</evidence>
<accession>A0A5B0QFH0</accession>
<dbReference type="SUPFAM" id="SSF49899">
    <property type="entry name" value="Concanavalin A-like lectins/glucanases"/>
    <property type="match status" value="1"/>
</dbReference>
<evidence type="ECO:0000256" key="11">
    <source>
        <dbReference type="SAM" id="SignalP"/>
    </source>
</evidence>
<evidence type="ECO:0000256" key="2">
    <source>
        <dbReference type="ARBA" id="ARBA00006044"/>
    </source>
</evidence>
<dbReference type="InterPro" id="IPR037019">
    <property type="entry name" value="Glyco_hydro_7_sf"/>
</dbReference>
<dbReference type="OrthoDB" id="412382at2759"/>
<dbReference type="PANTHER" id="PTHR33753">
    <property type="entry name" value="1,4-BETA-D-GLUCAN CELLOBIOHYDROLASE B"/>
    <property type="match status" value="1"/>
</dbReference>
<feature type="region of interest" description="Disordered" evidence="10">
    <location>
        <begin position="460"/>
        <end position="479"/>
    </location>
</feature>
<dbReference type="GO" id="GO:0030245">
    <property type="term" value="P:cellulose catabolic process"/>
    <property type="evidence" value="ECO:0007669"/>
    <property type="project" value="UniProtKB-KW"/>
</dbReference>
<dbReference type="Gene3D" id="2.70.100.10">
    <property type="entry name" value="Glycoside hydrolase, family 7, domain"/>
    <property type="match status" value="1"/>
</dbReference>
<dbReference type="Proteomes" id="UP000324748">
    <property type="component" value="Unassembled WGS sequence"/>
</dbReference>
<evidence type="ECO:0000256" key="8">
    <source>
        <dbReference type="ARBA" id="ARBA00023326"/>
    </source>
</evidence>
<keyword evidence="7 9" id="KW-0326">Glycosidase</keyword>
<dbReference type="EC" id="3.2.1.-" evidence="9"/>
<dbReference type="InterPro" id="IPR013320">
    <property type="entry name" value="ConA-like_dom_sf"/>
</dbReference>
<evidence type="ECO:0000313" key="13">
    <source>
        <dbReference type="Proteomes" id="UP000324748"/>
    </source>
</evidence>
<sequence>MDLSSLLFLLQLLSHSNTQQPGKTPENPASFIITDCGNGSKCKEVSGGLTIDANWRATYVMSQDQQQKNYCNDGGAWTSVCSGSGEECAKTCMINGTENYAETYGVSSTAKGSITMRFLTRSAKGQNIGSRLYFLESSGDKYHMFKLKNRQFEFDVDVSKLPCGVKGALYFTSMEQDGGKSKHPSNAAGAKYGTGYCDAKCPKDIKWVEGQANIKGWKADGEGSGKGDMGVCCPEMDVWEANSFAQAFTSHTCNPLTSKVCTGDQCGDTSANRYNGFCDKDGCDFASYRFGAQDFYGQGKKLDTSKKFTVITQFITQGNTNKGELIEVRRMYLRQDGTLIQNEPVKVQGLDKKADSLTDKFCQANKDITKDQNSFKEHGGMKAMGQAMKNGMVLVMSIMDDKEDKMQWLDGIYPPNGSADKYGVKRGPCDPNSGDRQNILTGNPAAEVVFSNVKIGPIKNPTTANKPTGIKQKRSTYHI</sequence>
<evidence type="ECO:0000256" key="6">
    <source>
        <dbReference type="ARBA" id="ARBA00023277"/>
    </source>
</evidence>
<gene>
    <name evidence="12" type="ORF">PGT21_008758</name>
</gene>
<keyword evidence="4 9" id="KW-0378">Hydrolase</keyword>
<comment type="similarity">
    <text evidence="2 9">Belongs to the glycosyl hydrolase 7 (cellulase C) family.</text>
</comment>
<proteinExistence type="inferred from homology"/>
<reference evidence="12 13" key="1">
    <citation type="submission" date="2019-05" db="EMBL/GenBank/DDBJ databases">
        <title>Emergence of the Ug99 lineage of the wheat stem rust pathogen through somatic hybridization.</title>
        <authorList>
            <person name="Li F."/>
            <person name="Upadhyaya N.M."/>
            <person name="Sperschneider J."/>
            <person name="Matny O."/>
            <person name="Nguyen-Phuc H."/>
            <person name="Mago R."/>
            <person name="Raley C."/>
            <person name="Miller M.E."/>
            <person name="Silverstein K.A.T."/>
            <person name="Henningsen E."/>
            <person name="Hirsch C.D."/>
            <person name="Visser B."/>
            <person name="Pretorius Z.A."/>
            <person name="Steffenson B.J."/>
            <person name="Schwessinger B."/>
            <person name="Dodds P.N."/>
            <person name="Figueroa M."/>
        </authorList>
    </citation>
    <scope>NUCLEOTIDE SEQUENCE [LARGE SCALE GENOMIC DNA]</scope>
    <source>
        <strain evidence="12">21-0</strain>
    </source>
</reference>
<name>A0A5B0QFH0_PUCGR</name>
<comment type="catalytic activity">
    <reaction evidence="1">
        <text>Hydrolysis of (1-&gt;4)-beta-D-glucosidic linkages in cellulose and cellotetraose, releasing cellobiose from the non-reducing ends of the chains.</text>
        <dbReference type="EC" id="3.2.1.91"/>
    </reaction>
</comment>
<keyword evidence="6" id="KW-0119">Carbohydrate metabolism</keyword>
<keyword evidence="5 9" id="KW-0136">Cellulose degradation</keyword>
<evidence type="ECO:0000256" key="5">
    <source>
        <dbReference type="ARBA" id="ARBA00023001"/>
    </source>
</evidence>
<organism evidence="12 13">
    <name type="scientific">Puccinia graminis f. sp. tritici</name>
    <dbReference type="NCBI Taxonomy" id="56615"/>
    <lineage>
        <taxon>Eukaryota</taxon>
        <taxon>Fungi</taxon>
        <taxon>Dikarya</taxon>
        <taxon>Basidiomycota</taxon>
        <taxon>Pucciniomycotina</taxon>
        <taxon>Pucciniomycetes</taxon>
        <taxon>Pucciniales</taxon>
        <taxon>Pucciniaceae</taxon>
        <taxon>Puccinia</taxon>
    </lineage>
</organism>
<evidence type="ECO:0000256" key="3">
    <source>
        <dbReference type="ARBA" id="ARBA00022729"/>
    </source>
</evidence>
<dbReference type="InterPro" id="IPR001722">
    <property type="entry name" value="Glyco_hydro_7"/>
</dbReference>
<dbReference type="GO" id="GO:0016162">
    <property type="term" value="F:cellulose 1,4-beta-cellobiosidase activity"/>
    <property type="evidence" value="ECO:0007669"/>
    <property type="project" value="UniProtKB-EC"/>
</dbReference>
<comment type="caution">
    <text evidence="12">The sequence shown here is derived from an EMBL/GenBank/DDBJ whole genome shotgun (WGS) entry which is preliminary data.</text>
</comment>
<keyword evidence="13" id="KW-1185">Reference proteome</keyword>
<evidence type="ECO:0000256" key="9">
    <source>
        <dbReference type="RuleBase" id="RU361164"/>
    </source>
</evidence>
<dbReference type="AlphaFoldDB" id="A0A5B0QFH0"/>
<dbReference type="Pfam" id="PF00840">
    <property type="entry name" value="Glyco_hydro_7"/>
    <property type="match status" value="1"/>
</dbReference>
<evidence type="ECO:0000256" key="1">
    <source>
        <dbReference type="ARBA" id="ARBA00001641"/>
    </source>
</evidence>
<protein>
    <recommendedName>
        <fullName evidence="9">Glucanase</fullName>
        <ecNumber evidence="9">3.2.1.-</ecNumber>
    </recommendedName>
</protein>